<dbReference type="PANTHER" id="PTHR37806:SF1">
    <property type="entry name" value="PEPTIDASE C39-LIKE DOMAIN-CONTAINING PROTEIN"/>
    <property type="match status" value="1"/>
</dbReference>
<accession>A0A848RP95</accession>
<feature type="region of interest" description="Disordered" evidence="1">
    <location>
        <begin position="431"/>
        <end position="457"/>
    </location>
</feature>
<evidence type="ECO:0000259" key="3">
    <source>
        <dbReference type="Pfam" id="PF13529"/>
    </source>
</evidence>
<gene>
    <name evidence="4" type="ORF">HHJ74_08770</name>
</gene>
<dbReference type="PANTHER" id="PTHR37806">
    <property type="entry name" value="LMO0724 PROTEIN"/>
    <property type="match status" value="1"/>
</dbReference>
<dbReference type="AlphaFoldDB" id="A0A848RP95"/>
<feature type="signal peptide" evidence="2">
    <location>
        <begin position="1"/>
        <end position="44"/>
    </location>
</feature>
<feature type="compositionally biased region" description="Polar residues" evidence="1">
    <location>
        <begin position="258"/>
        <end position="267"/>
    </location>
</feature>
<feature type="region of interest" description="Disordered" evidence="1">
    <location>
        <begin position="175"/>
        <end position="272"/>
    </location>
</feature>
<dbReference type="EMBL" id="JABCUV010000010">
    <property type="protein sequence ID" value="NMW93773.1"/>
    <property type="molecule type" value="Genomic_DNA"/>
</dbReference>
<evidence type="ECO:0000256" key="2">
    <source>
        <dbReference type="SAM" id="SignalP"/>
    </source>
</evidence>
<dbReference type="SUPFAM" id="SSF54001">
    <property type="entry name" value="Cysteine proteinases"/>
    <property type="match status" value="1"/>
</dbReference>
<feature type="chain" id="PRO_5032588171" evidence="2">
    <location>
        <begin position="45"/>
        <end position="649"/>
    </location>
</feature>
<dbReference type="InterPro" id="IPR007253">
    <property type="entry name" value="Cell_wall-bd_2"/>
</dbReference>
<protein>
    <submittedName>
        <fullName evidence="4">Tat pathway signal protein</fullName>
    </submittedName>
</protein>
<evidence type="ECO:0000256" key="1">
    <source>
        <dbReference type="SAM" id="MobiDB-lite"/>
    </source>
</evidence>
<dbReference type="RefSeq" id="WP_169764944.1">
    <property type="nucleotide sequence ID" value="NZ_CAMUNX010000010.1"/>
</dbReference>
<dbReference type="InterPro" id="IPR039564">
    <property type="entry name" value="Peptidase_C39-like"/>
</dbReference>
<feature type="compositionally biased region" description="Polar residues" evidence="1">
    <location>
        <begin position="234"/>
        <end position="245"/>
    </location>
</feature>
<evidence type="ECO:0000313" key="4">
    <source>
        <dbReference type="EMBL" id="NMW93773.1"/>
    </source>
</evidence>
<feature type="compositionally biased region" description="Pro residues" evidence="1">
    <location>
        <begin position="433"/>
        <end position="454"/>
    </location>
</feature>
<sequence>MMRIQTEPSQLVVSNFSKRRSAVLTASLAVVALVSSTQVSPALAGPTSPPAPQLSITERISGADRYETMFKTSSRLGKGAAELFLVSGKSQVDGITCGTAPGPVLYVDHFGGKITAASIRSQIDTLAPKKLTLLGGQSVLTDAEFAQISAGYEAKRVAGANRIETAIEFSHYQYPGLEDSAQPGDKASADDKAAAPDTTNTTDASEQKETGTKPADNTAAGQKETGTKPDDNTAAGQKETNQTPTPKARSTAKPATPPQSVYLVNQGTGAGVSPDAAPASTLFGGPILVSASEGLSEATLAEINRLSPKEVVLIGGTAALSTNIETQLKSLQTPPQVSRWGGKNRQETAMIVAAGRAYHGGQNSHIYLARADRPVDAVTAGVLPDGFFLYLPPNMPLTSGFTMPMAKQFNVWSVIPIGGIEGKGFVFLDESLLPPPPPPTPPKQPVQPNRPVPSDPSRHVEIPVPYISQIWPYHAYVGCEPTALLMGLQSKGYARGVNLRSFLAAMPRAATNPARGFVGSPYQPSETLRTTIYPAPLAAYGRRFGDVRNMAGASMDQVIDTIRHGNPVVVYLTLYYRPAYYRWFNIDGRRQRLLRNNHAVLLTGYDANTQQFLVADPWNQGGQNPFIYWKRRAVIEPLYNLRRHAVGVF</sequence>
<proteinExistence type="predicted"/>
<feature type="domain" description="Peptidase C39-like" evidence="3">
    <location>
        <begin position="463"/>
        <end position="618"/>
    </location>
</feature>
<feature type="compositionally biased region" description="Low complexity" evidence="1">
    <location>
        <begin position="195"/>
        <end position="204"/>
    </location>
</feature>
<dbReference type="Pfam" id="PF13529">
    <property type="entry name" value="Peptidase_C39_2"/>
    <property type="match status" value="1"/>
</dbReference>
<reference evidence="4 5" key="1">
    <citation type="submission" date="2020-04" db="EMBL/GenBank/DDBJ databases">
        <title>Antimicrobial susceptibility and clonality of vaginal-derived multi-drug resistant Mobiluncus isolates in China.</title>
        <authorList>
            <person name="Zhang X."/>
        </authorList>
    </citation>
    <scope>NUCLEOTIDE SEQUENCE [LARGE SCALE GENOMIC DNA]</scope>
    <source>
        <strain evidence="4 5">7</strain>
    </source>
</reference>
<dbReference type="Gene3D" id="3.90.70.10">
    <property type="entry name" value="Cysteine proteinases"/>
    <property type="match status" value="1"/>
</dbReference>
<dbReference type="Proteomes" id="UP000582487">
    <property type="component" value="Unassembled WGS sequence"/>
</dbReference>
<evidence type="ECO:0000313" key="5">
    <source>
        <dbReference type="Proteomes" id="UP000582487"/>
    </source>
</evidence>
<organism evidence="4 5">
    <name type="scientific">Mobiluncus mulieris</name>
    <dbReference type="NCBI Taxonomy" id="2052"/>
    <lineage>
        <taxon>Bacteria</taxon>
        <taxon>Bacillati</taxon>
        <taxon>Actinomycetota</taxon>
        <taxon>Actinomycetes</taxon>
        <taxon>Actinomycetales</taxon>
        <taxon>Actinomycetaceae</taxon>
        <taxon>Mobiluncus</taxon>
    </lineage>
</organism>
<dbReference type="InterPro" id="IPR038765">
    <property type="entry name" value="Papain-like_cys_pep_sf"/>
</dbReference>
<name>A0A848RP95_9ACTO</name>
<comment type="caution">
    <text evidence="4">The sequence shown here is derived from an EMBL/GenBank/DDBJ whole genome shotgun (WGS) entry which is preliminary data.</text>
</comment>
<keyword evidence="2" id="KW-0732">Signal</keyword>
<dbReference type="Pfam" id="PF04122">
    <property type="entry name" value="CW_binding_2"/>
    <property type="match status" value="1"/>
</dbReference>